<dbReference type="Proteomes" id="UP000477543">
    <property type="component" value="Unassembled WGS sequence"/>
</dbReference>
<dbReference type="RefSeq" id="WP_161450195.1">
    <property type="nucleotide sequence ID" value="NZ_WYDN01000030.1"/>
</dbReference>
<name>A0A6L9G7Z6_9MICC</name>
<reference evidence="1 2" key="1">
    <citation type="submission" date="2020-01" db="EMBL/GenBank/DDBJ databases">
        <title>Glutamicibacter soli M275.</title>
        <authorList>
            <person name="Meng X."/>
        </authorList>
    </citation>
    <scope>NUCLEOTIDE SEQUENCE [LARGE SCALE GENOMIC DNA]</scope>
    <source>
        <strain evidence="1 2">M275</strain>
    </source>
</reference>
<organism evidence="1 2">
    <name type="scientific">Glutamicibacter soli</name>
    <dbReference type="NCBI Taxonomy" id="453836"/>
    <lineage>
        <taxon>Bacteria</taxon>
        <taxon>Bacillati</taxon>
        <taxon>Actinomycetota</taxon>
        <taxon>Actinomycetes</taxon>
        <taxon>Micrococcales</taxon>
        <taxon>Micrococcaceae</taxon>
        <taxon>Glutamicibacter</taxon>
    </lineage>
</organism>
<evidence type="ECO:0000313" key="1">
    <source>
        <dbReference type="EMBL" id="NAZ17891.1"/>
    </source>
</evidence>
<dbReference type="Pfam" id="PF03237">
    <property type="entry name" value="Terminase_6N"/>
    <property type="match status" value="1"/>
</dbReference>
<gene>
    <name evidence="1" type="ORF">GT020_17760</name>
</gene>
<sequence length="474" mass="52421">MSEPRYATAPTPGAPNDLHQIIVTAKALGTPLMPWQRQVARVASERLPEDESRFRYPLVVLTVPRQSGKTTLMRAVLAQRALMNPNRRAFYTAQTGKDASARWNDLVKQIEQGPLARYVKKRMAAGSQSLTFPNGATISPFAPTAKSLHGYTPHDVMLDEIFAWDEAQGEDLMGAIKPAQITLKDRQLWLVSTMGTKESEFLHRWVDAGRQAVGDPEANVAYFEWSLDDGLDPYNPENWGFHPALGHTITLDSLVEASESHSRGEWMRAYMNRRSMTADSFIDPDKINAAFGEHEPPAWANVAVAYEADPQRRRAAIWASWIIDGVQHLHVVRSEEGVEWLAPEVARIYDEERPMSISADDAGTTRSVTEDLQLVTTRRRGSAGVAVDTLATRDFATACSELKAAIEENRVVIGESQALRDSLDAVVTRPLGESWAISRTKSTAPVCDAIAAAVALRAAKQTRTSPKPMIRVGR</sequence>
<comment type="caution">
    <text evidence="1">The sequence shown here is derived from an EMBL/GenBank/DDBJ whole genome shotgun (WGS) entry which is preliminary data.</text>
</comment>
<proteinExistence type="predicted"/>
<protein>
    <submittedName>
        <fullName evidence="1">Uncharacterized protein</fullName>
    </submittedName>
</protein>
<dbReference type="InterPro" id="IPR027417">
    <property type="entry name" value="P-loop_NTPase"/>
</dbReference>
<evidence type="ECO:0000313" key="2">
    <source>
        <dbReference type="Proteomes" id="UP000477543"/>
    </source>
</evidence>
<dbReference type="EMBL" id="WYDN01000030">
    <property type="protein sequence ID" value="NAZ17891.1"/>
    <property type="molecule type" value="Genomic_DNA"/>
</dbReference>
<dbReference type="Gene3D" id="3.40.50.300">
    <property type="entry name" value="P-loop containing nucleotide triphosphate hydrolases"/>
    <property type="match status" value="1"/>
</dbReference>
<accession>A0A6L9G7Z6</accession>
<dbReference type="AlphaFoldDB" id="A0A6L9G7Z6"/>